<dbReference type="AlphaFoldDB" id="A0A0R1RQJ0"/>
<dbReference type="PATRIC" id="fig|1423747.3.peg.1651"/>
<dbReference type="InterPro" id="IPR010317">
    <property type="entry name" value="WxLIP_PGBD"/>
</dbReference>
<comment type="caution">
    <text evidence="5">The sequence shown here is derived from an EMBL/GenBank/DDBJ whole genome shotgun (WGS) entry which is preliminary data.</text>
</comment>
<evidence type="ECO:0000256" key="1">
    <source>
        <dbReference type="SAM" id="Phobius"/>
    </source>
</evidence>
<dbReference type="Pfam" id="PF11797">
    <property type="entry name" value="WxLIP_HBD"/>
    <property type="match status" value="1"/>
</dbReference>
<dbReference type="OrthoDB" id="2365961at2"/>
<proteinExistence type="predicted"/>
<dbReference type="RefSeq" id="WP_056950494.1">
    <property type="nucleotide sequence ID" value="NZ_AZEX01000045.1"/>
</dbReference>
<keyword evidence="1" id="KW-0812">Transmembrane</keyword>
<feature type="signal peptide" evidence="2">
    <location>
        <begin position="1"/>
        <end position="29"/>
    </location>
</feature>
<organism evidence="5 6">
    <name type="scientific">Latilactobacillus fuchuensis DSM 14340 = JCM 11249</name>
    <dbReference type="NCBI Taxonomy" id="1423747"/>
    <lineage>
        <taxon>Bacteria</taxon>
        <taxon>Bacillati</taxon>
        <taxon>Bacillota</taxon>
        <taxon>Bacilli</taxon>
        <taxon>Lactobacillales</taxon>
        <taxon>Lactobacillaceae</taxon>
        <taxon>Latilactobacillus</taxon>
    </lineage>
</organism>
<keyword evidence="1" id="KW-0472">Membrane</keyword>
<evidence type="ECO:0000259" key="3">
    <source>
        <dbReference type="Pfam" id="PF06030"/>
    </source>
</evidence>
<evidence type="ECO:0000259" key="4">
    <source>
        <dbReference type="Pfam" id="PF11797"/>
    </source>
</evidence>
<sequence>MRNQRQFKLILSSLLFFMMLFGGVQTVRAAGSGFTVAANLPSNQYNQAVSYFDVLMVPGAKQTFTVTVKNLENQSKTIKAEANTGYTTDDGQESMNRHDLDVLSTAPYQFNQIFGDVQRITLKPNETKQVTFTAQMPVKAYSGILEGAFYFEDLVAGQAQATNQAGFSIKNKFAMGIGVILRESATVHAQPKLQLQKIKLSQNNQSNPAILAQLMNDQPATIGQLTIDAIVTKKGQPNKVLFRQKQTNRSMAANSHFNYQIPVGDQWLNPGQYRVHLVASNSQYRWTFNQNFTISLKQATQINRHNQRFNWFWWLLLAIVIVVLLLGLTYYLGTRKRVKKEH</sequence>
<dbReference type="STRING" id="1423747.FC69_GL001623"/>
<dbReference type="Pfam" id="PF06030">
    <property type="entry name" value="WxLIP_PGBD"/>
    <property type="match status" value="1"/>
</dbReference>
<gene>
    <name evidence="5" type="ORF">FC69_GL001623</name>
</gene>
<dbReference type="Proteomes" id="UP000051264">
    <property type="component" value="Unassembled WGS sequence"/>
</dbReference>
<protein>
    <submittedName>
        <fullName evidence="5">Uncharacterized protein</fullName>
    </submittedName>
</protein>
<feature type="domain" description="WxL Interacting Protein peptidoglycan binding" evidence="3">
    <location>
        <begin position="34"/>
        <end position="152"/>
    </location>
</feature>
<evidence type="ECO:0000313" key="5">
    <source>
        <dbReference type="EMBL" id="KRL59535.1"/>
    </source>
</evidence>
<keyword evidence="2" id="KW-0732">Signal</keyword>
<evidence type="ECO:0000313" key="6">
    <source>
        <dbReference type="Proteomes" id="UP000051264"/>
    </source>
</evidence>
<dbReference type="InterPro" id="IPR021759">
    <property type="entry name" value="WxLIP_HBD"/>
</dbReference>
<evidence type="ECO:0000256" key="2">
    <source>
        <dbReference type="SAM" id="SignalP"/>
    </source>
</evidence>
<feature type="chain" id="PRO_5006410135" evidence="2">
    <location>
        <begin position="30"/>
        <end position="342"/>
    </location>
</feature>
<dbReference type="EMBL" id="AZEX01000045">
    <property type="protein sequence ID" value="KRL59535.1"/>
    <property type="molecule type" value="Genomic_DNA"/>
</dbReference>
<feature type="transmembrane region" description="Helical" evidence="1">
    <location>
        <begin position="311"/>
        <end position="332"/>
    </location>
</feature>
<keyword evidence="1" id="KW-1133">Transmembrane helix</keyword>
<accession>A0A0R1RQJ0</accession>
<feature type="domain" description="WxL Interacting Protein host binding" evidence="4">
    <location>
        <begin position="165"/>
        <end position="304"/>
    </location>
</feature>
<name>A0A0R1RQJ0_9LACO</name>
<reference evidence="5 6" key="1">
    <citation type="journal article" date="2015" name="Genome Announc.">
        <title>Expanding the biotechnology potential of lactobacilli through comparative genomics of 213 strains and associated genera.</title>
        <authorList>
            <person name="Sun Z."/>
            <person name="Harris H.M."/>
            <person name="McCann A."/>
            <person name="Guo C."/>
            <person name="Argimon S."/>
            <person name="Zhang W."/>
            <person name="Yang X."/>
            <person name="Jeffery I.B."/>
            <person name="Cooney J.C."/>
            <person name="Kagawa T.F."/>
            <person name="Liu W."/>
            <person name="Song Y."/>
            <person name="Salvetti E."/>
            <person name="Wrobel A."/>
            <person name="Rasinkangas P."/>
            <person name="Parkhill J."/>
            <person name="Rea M.C."/>
            <person name="O'Sullivan O."/>
            <person name="Ritari J."/>
            <person name="Douillard F.P."/>
            <person name="Paul Ross R."/>
            <person name="Yang R."/>
            <person name="Briner A.E."/>
            <person name="Felis G.E."/>
            <person name="de Vos W.M."/>
            <person name="Barrangou R."/>
            <person name="Klaenhammer T.R."/>
            <person name="Caufield P.W."/>
            <person name="Cui Y."/>
            <person name="Zhang H."/>
            <person name="O'Toole P.W."/>
        </authorList>
    </citation>
    <scope>NUCLEOTIDE SEQUENCE [LARGE SCALE GENOMIC DNA]</scope>
    <source>
        <strain evidence="5 6">DSM 14340</strain>
    </source>
</reference>
<dbReference type="eggNOG" id="COG4072">
    <property type="taxonomic scope" value="Bacteria"/>
</dbReference>